<dbReference type="AlphaFoldDB" id="A0AAJ4T6Z9"/>
<protein>
    <submittedName>
        <fullName evidence="2">Uncharacterized protein</fullName>
    </submittedName>
</protein>
<name>A0AAJ4T6Z9_9BURK</name>
<gene>
    <name evidence="2" type="ORF">J3P46_07745</name>
</gene>
<dbReference type="EMBL" id="CP071520">
    <property type="protein sequence ID" value="QSX97802.1"/>
    <property type="molecule type" value="Genomic_DNA"/>
</dbReference>
<evidence type="ECO:0000256" key="1">
    <source>
        <dbReference type="SAM" id="Phobius"/>
    </source>
</evidence>
<dbReference type="RefSeq" id="WP_151093161.1">
    <property type="nucleotide sequence ID" value="NZ_CP071520.1"/>
</dbReference>
<organism evidence="2 3">
    <name type="scientific">Janthinobacterium lividum</name>
    <dbReference type="NCBI Taxonomy" id="29581"/>
    <lineage>
        <taxon>Bacteria</taxon>
        <taxon>Pseudomonadati</taxon>
        <taxon>Pseudomonadota</taxon>
        <taxon>Betaproteobacteria</taxon>
        <taxon>Burkholderiales</taxon>
        <taxon>Oxalobacteraceae</taxon>
        <taxon>Janthinobacterium</taxon>
    </lineage>
</organism>
<evidence type="ECO:0000313" key="3">
    <source>
        <dbReference type="Proteomes" id="UP000662821"/>
    </source>
</evidence>
<keyword evidence="1" id="KW-0812">Transmembrane</keyword>
<feature type="transmembrane region" description="Helical" evidence="1">
    <location>
        <begin position="20"/>
        <end position="43"/>
    </location>
</feature>
<proteinExistence type="predicted"/>
<dbReference type="Proteomes" id="UP000662821">
    <property type="component" value="Chromosome"/>
</dbReference>
<sequence length="90" mass="9578">MALLLGDLDNLAFVEDNSLAMPVILLAIFFAAAIEVRVGLVGVTDNNGRRLESRFLVLVNIAYLLITLALSWCSGMAGFNSGGSRRAAAH</sequence>
<accession>A0AAJ4T6Z9</accession>
<keyword evidence="1" id="KW-1133">Transmembrane helix</keyword>
<feature type="transmembrane region" description="Helical" evidence="1">
    <location>
        <begin position="55"/>
        <end position="77"/>
    </location>
</feature>
<keyword evidence="1" id="KW-0472">Membrane</keyword>
<evidence type="ECO:0000313" key="2">
    <source>
        <dbReference type="EMBL" id="QSX97802.1"/>
    </source>
</evidence>
<reference evidence="2 3" key="1">
    <citation type="submission" date="2021-03" db="EMBL/GenBank/DDBJ databases">
        <title>Draft genome sequence of Janthinobacterium sp. strain PLB02 isolated from infected primmorphs (Lubomirskia baicalensis).</title>
        <authorList>
            <person name="Chernogor L.I."/>
            <person name="Belikov S.I."/>
            <person name="Petrushin I.S."/>
        </authorList>
    </citation>
    <scope>NUCLEOTIDE SEQUENCE [LARGE SCALE GENOMIC DNA]</scope>
    <source>
        <strain evidence="2 3">PLB02</strain>
    </source>
</reference>